<feature type="domain" description="CFEM" evidence="17">
    <location>
        <begin position="1"/>
        <end position="111"/>
    </location>
</feature>
<dbReference type="AlphaFoldDB" id="A0A9P4NKN5"/>
<keyword evidence="14" id="KW-0449">Lipoprotein</keyword>
<evidence type="ECO:0000256" key="6">
    <source>
        <dbReference type="ARBA" id="ARBA00022617"/>
    </source>
</evidence>
<organism evidence="18 19">
    <name type="scientific">Tothia fuscella</name>
    <dbReference type="NCBI Taxonomy" id="1048955"/>
    <lineage>
        <taxon>Eukaryota</taxon>
        <taxon>Fungi</taxon>
        <taxon>Dikarya</taxon>
        <taxon>Ascomycota</taxon>
        <taxon>Pezizomycotina</taxon>
        <taxon>Dothideomycetes</taxon>
        <taxon>Pleosporomycetidae</taxon>
        <taxon>Venturiales</taxon>
        <taxon>Cylindrosympodiaceae</taxon>
        <taxon>Tothia</taxon>
    </lineage>
</organism>
<gene>
    <name evidence="18" type="ORF">EJ08DRAFT_652187</name>
</gene>
<evidence type="ECO:0000256" key="4">
    <source>
        <dbReference type="ARBA" id="ARBA00022475"/>
    </source>
</evidence>
<evidence type="ECO:0000259" key="17">
    <source>
        <dbReference type="PROSITE" id="PS52012"/>
    </source>
</evidence>
<accession>A0A9P4NKN5</accession>
<feature type="disulfide bond" evidence="15">
    <location>
        <begin position="40"/>
        <end position="47"/>
    </location>
</feature>
<keyword evidence="4" id="KW-1003">Cell membrane</keyword>
<evidence type="ECO:0000313" key="18">
    <source>
        <dbReference type="EMBL" id="KAF2425271.1"/>
    </source>
</evidence>
<dbReference type="GO" id="GO:0005576">
    <property type="term" value="C:extracellular region"/>
    <property type="evidence" value="ECO:0007669"/>
    <property type="project" value="UniProtKB-SubCell"/>
</dbReference>
<comment type="caution">
    <text evidence="18">The sequence shown here is derived from an EMBL/GenBank/DDBJ whole genome shotgun (WGS) entry which is preliminary data.</text>
</comment>
<keyword evidence="12 15" id="KW-1015">Disulfide bond</keyword>
<feature type="signal peptide" evidence="16">
    <location>
        <begin position="1"/>
        <end position="17"/>
    </location>
</feature>
<evidence type="ECO:0000256" key="15">
    <source>
        <dbReference type="PROSITE-ProRule" id="PRU01356"/>
    </source>
</evidence>
<reference evidence="18" key="1">
    <citation type="journal article" date="2020" name="Stud. Mycol.">
        <title>101 Dothideomycetes genomes: a test case for predicting lifestyles and emergence of pathogens.</title>
        <authorList>
            <person name="Haridas S."/>
            <person name="Albert R."/>
            <person name="Binder M."/>
            <person name="Bloem J."/>
            <person name="Labutti K."/>
            <person name="Salamov A."/>
            <person name="Andreopoulos B."/>
            <person name="Baker S."/>
            <person name="Barry K."/>
            <person name="Bills G."/>
            <person name="Bluhm B."/>
            <person name="Cannon C."/>
            <person name="Castanera R."/>
            <person name="Culley D."/>
            <person name="Daum C."/>
            <person name="Ezra D."/>
            <person name="Gonzalez J."/>
            <person name="Henrissat B."/>
            <person name="Kuo A."/>
            <person name="Liang C."/>
            <person name="Lipzen A."/>
            <person name="Lutzoni F."/>
            <person name="Magnuson J."/>
            <person name="Mondo S."/>
            <person name="Nolan M."/>
            <person name="Ohm R."/>
            <person name="Pangilinan J."/>
            <person name="Park H.-J."/>
            <person name="Ramirez L."/>
            <person name="Alfaro M."/>
            <person name="Sun H."/>
            <person name="Tritt A."/>
            <person name="Yoshinaga Y."/>
            <person name="Zwiers L.-H."/>
            <person name="Turgeon B."/>
            <person name="Goodwin S."/>
            <person name="Spatafora J."/>
            <person name="Crous P."/>
            <person name="Grigoriev I."/>
        </authorList>
    </citation>
    <scope>NUCLEOTIDE SEQUENCE</scope>
    <source>
        <strain evidence="18">CBS 130266</strain>
    </source>
</reference>
<sequence length="150" mass="14512">MKFTLAAVALYVSSVLAVSQADLPACSIACFQTAIAGTKCSVADIHCQCTTGKAVITNLAGPCLIKACSTEDAAKTLQVSTDICAADAKGTLSSSAGSSGTSSGVAQSATSKASSASSAAAQATSNAASWMKADMFGAAGAVVAAGMMAL</sequence>
<dbReference type="OrthoDB" id="3767534at2759"/>
<dbReference type="Pfam" id="PF05730">
    <property type="entry name" value="CFEM"/>
    <property type="match status" value="1"/>
</dbReference>
<dbReference type="EMBL" id="MU007071">
    <property type="protein sequence ID" value="KAF2425271.1"/>
    <property type="molecule type" value="Genomic_DNA"/>
</dbReference>
<evidence type="ECO:0000256" key="2">
    <source>
        <dbReference type="ARBA" id="ARBA00004613"/>
    </source>
</evidence>
<evidence type="ECO:0000256" key="16">
    <source>
        <dbReference type="SAM" id="SignalP"/>
    </source>
</evidence>
<evidence type="ECO:0000256" key="13">
    <source>
        <dbReference type="ARBA" id="ARBA00023180"/>
    </source>
</evidence>
<evidence type="ECO:0000256" key="1">
    <source>
        <dbReference type="ARBA" id="ARBA00004609"/>
    </source>
</evidence>
<comment type="caution">
    <text evidence="15">Lacks conserved residue(s) required for the propagation of feature annotation.</text>
</comment>
<proteinExistence type="inferred from homology"/>
<keyword evidence="5" id="KW-0964">Secreted</keyword>
<feature type="binding site" description="axial binding residue" evidence="15">
    <location>
        <position position="44"/>
    </location>
    <ligand>
        <name>heme</name>
        <dbReference type="ChEBI" id="CHEBI:30413"/>
    </ligand>
    <ligandPart>
        <name>Fe</name>
        <dbReference type="ChEBI" id="CHEBI:18248"/>
    </ligandPart>
</feature>
<evidence type="ECO:0000256" key="9">
    <source>
        <dbReference type="ARBA" id="ARBA00022729"/>
    </source>
</evidence>
<dbReference type="PANTHER" id="PTHR37928:SF2">
    <property type="entry name" value="GPI ANCHORED CFEM DOMAIN PROTEIN (AFU_ORTHOLOGUE AFUA_6G10580)"/>
    <property type="match status" value="1"/>
</dbReference>
<comment type="subcellular location">
    <subcellularLocation>
        <location evidence="1">Cell membrane</location>
        <topology evidence="1">Lipid-anchor</topology>
        <topology evidence="1">GPI-anchor</topology>
    </subcellularLocation>
    <subcellularLocation>
        <location evidence="2">Secreted</location>
    </subcellularLocation>
</comment>
<dbReference type="InterPro" id="IPR051735">
    <property type="entry name" value="CFEM_domain"/>
</dbReference>
<keyword evidence="19" id="KW-1185">Reference proteome</keyword>
<keyword evidence="8 15" id="KW-0479">Metal-binding</keyword>
<evidence type="ECO:0000256" key="7">
    <source>
        <dbReference type="ARBA" id="ARBA00022622"/>
    </source>
</evidence>
<evidence type="ECO:0000256" key="8">
    <source>
        <dbReference type="ARBA" id="ARBA00022723"/>
    </source>
</evidence>
<keyword evidence="7" id="KW-0336">GPI-anchor</keyword>
<dbReference type="GO" id="GO:0098552">
    <property type="term" value="C:side of membrane"/>
    <property type="evidence" value="ECO:0007669"/>
    <property type="project" value="UniProtKB-KW"/>
</dbReference>
<dbReference type="PROSITE" id="PS52012">
    <property type="entry name" value="CFEM"/>
    <property type="match status" value="1"/>
</dbReference>
<dbReference type="InterPro" id="IPR008427">
    <property type="entry name" value="Extracellular_membr_CFEM_dom"/>
</dbReference>
<feature type="chain" id="PRO_5040330145" description="CFEM domain-containing protein" evidence="16">
    <location>
        <begin position="18"/>
        <end position="150"/>
    </location>
</feature>
<keyword evidence="10 15" id="KW-0408">Iron</keyword>
<evidence type="ECO:0000313" key="19">
    <source>
        <dbReference type="Proteomes" id="UP000800235"/>
    </source>
</evidence>
<dbReference type="GO" id="GO:0046872">
    <property type="term" value="F:metal ion binding"/>
    <property type="evidence" value="ECO:0007669"/>
    <property type="project" value="UniProtKB-UniRule"/>
</dbReference>
<evidence type="ECO:0000256" key="14">
    <source>
        <dbReference type="ARBA" id="ARBA00023288"/>
    </source>
</evidence>
<name>A0A9P4NKN5_9PEZI</name>
<dbReference type="Proteomes" id="UP000800235">
    <property type="component" value="Unassembled WGS sequence"/>
</dbReference>
<dbReference type="GO" id="GO:0005886">
    <property type="term" value="C:plasma membrane"/>
    <property type="evidence" value="ECO:0007669"/>
    <property type="project" value="UniProtKB-SubCell"/>
</dbReference>
<evidence type="ECO:0000256" key="3">
    <source>
        <dbReference type="ARBA" id="ARBA00010031"/>
    </source>
</evidence>
<evidence type="ECO:0000256" key="11">
    <source>
        <dbReference type="ARBA" id="ARBA00023136"/>
    </source>
</evidence>
<keyword evidence="11" id="KW-0472">Membrane</keyword>
<evidence type="ECO:0000256" key="10">
    <source>
        <dbReference type="ARBA" id="ARBA00023004"/>
    </source>
</evidence>
<comment type="similarity">
    <text evidence="3">Belongs to the RBT5 family.</text>
</comment>
<dbReference type="PANTHER" id="PTHR37928">
    <property type="entry name" value="CFEM DOMAIN PROTEIN (AFU_ORTHOLOGUE AFUA_6G14090)"/>
    <property type="match status" value="1"/>
</dbReference>
<protein>
    <recommendedName>
        <fullName evidence="17">CFEM domain-containing protein</fullName>
    </recommendedName>
</protein>
<evidence type="ECO:0000256" key="5">
    <source>
        <dbReference type="ARBA" id="ARBA00022525"/>
    </source>
</evidence>
<keyword evidence="9 16" id="KW-0732">Signal</keyword>
<evidence type="ECO:0000256" key="12">
    <source>
        <dbReference type="ARBA" id="ARBA00023157"/>
    </source>
</evidence>
<keyword evidence="6 15" id="KW-0349">Heme</keyword>
<keyword evidence="13" id="KW-0325">Glycoprotein</keyword>